<accession>A0A177L527</accession>
<dbReference type="InterPro" id="IPR026564">
    <property type="entry name" value="Transcrip_reg_TACO1-like_dom3"/>
</dbReference>
<protein>
    <recommendedName>
        <fullName evidence="2">TACO1/YebC-like second and third domain-containing protein</fullName>
    </recommendedName>
</protein>
<sequence length="67" mass="7573">MKSQFHAVQEAFKNIGITEFTVAELTMLAQNDLTLPADAQEQFEKLIDALEDLEDVGQVYHNVDYGE</sequence>
<dbReference type="Pfam" id="PF01709">
    <property type="entry name" value="Transcrip_reg"/>
    <property type="match status" value="1"/>
</dbReference>
<dbReference type="GO" id="GO:0003677">
    <property type="term" value="F:DNA binding"/>
    <property type="evidence" value="ECO:0007669"/>
    <property type="project" value="UniProtKB-KW"/>
</dbReference>
<dbReference type="EMBL" id="LQWY01000031">
    <property type="protein sequence ID" value="OAH60768.1"/>
    <property type="molecule type" value="Genomic_DNA"/>
</dbReference>
<dbReference type="InterPro" id="IPR029072">
    <property type="entry name" value="YebC-like"/>
</dbReference>
<comment type="caution">
    <text evidence="3">The sequence shown here is derived from an EMBL/GenBank/DDBJ whole genome shotgun (WGS) entry which is preliminary data.</text>
</comment>
<gene>
    <name evidence="3" type="ORF">AWH49_15050</name>
</gene>
<keyword evidence="1" id="KW-0238">DNA-binding</keyword>
<reference evidence="3 4" key="1">
    <citation type="submission" date="2016-01" db="EMBL/GenBank/DDBJ databases">
        <title>Investigation of taxonomic status of Bacillus aminovorans.</title>
        <authorList>
            <person name="Verma A."/>
            <person name="Pal Y."/>
            <person name="Krishnamurthi S."/>
        </authorList>
    </citation>
    <scope>NUCLEOTIDE SEQUENCE [LARGE SCALE GENOMIC DNA]</scope>
    <source>
        <strain evidence="3 4">DSM 1314</strain>
    </source>
</reference>
<dbReference type="InterPro" id="IPR048300">
    <property type="entry name" value="TACO1_YebC-like_2nd/3rd_dom"/>
</dbReference>
<name>A0A177L527_9BACI</name>
<evidence type="ECO:0000256" key="1">
    <source>
        <dbReference type="ARBA" id="ARBA00023125"/>
    </source>
</evidence>
<evidence type="ECO:0000313" key="3">
    <source>
        <dbReference type="EMBL" id="OAH60768.1"/>
    </source>
</evidence>
<dbReference type="Proteomes" id="UP000076935">
    <property type="component" value="Unassembled WGS sequence"/>
</dbReference>
<organism evidence="3 4">
    <name type="scientific">Domibacillus aminovorans</name>
    <dbReference type="NCBI Taxonomy" id="29332"/>
    <lineage>
        <taxon>Bacteria</taxon>
        <taxon>Bacillati</taxon>
        <taxon>Bacillota</taxon>
        <taxon>Bacilli</taxon>
        <taxon>Bacillales</taxon>
        <taxon>Bacillaceae</taxon>
        <taxon>Domibacillus</taxon>
    </lineage>
</organism>
<feature type="domain" description="TACO1/YebC-like second and third" evidence="2">
    <location>
        <begin position="3"/>
        <end position="63"/>
    </location>
</feature>
<dbReference type="Gene3D" id="3.30.70.980">
    <property type="match status" value="1"/>
</dbReference>
<keyword evidence="4" id="KW-1185">Reference proteome</keyword>
<evidence type="ECO:0000313" key="4">
    <source>
        <dbReference type="Proteomes" id="UP000076935"/>
    </source>
</evidence>
<dbReference type="SUPFAM" id="SSF75625">
    <property type="entry name" value="YebC-like"/>
    <property type="match status" value="1"/>
</dbReference>
<evidence type="ECO:0000259" key="2">
    <source>
        <dbReference type="Pfam" id="PF01709"/>
    </source>
</evidence>
<dbReference type="AlphaFoldDB" id="A0A177L527"/>
<proteinExistence type="predicted"/>